<protein>
    <submittedName>
        <fullName evidence="10">ABC transporter permease</fullName>
    </submittedName>
</protein>
<feature type="transmembrane region" description="Helical" evidence="8">
    <location>
        <begin position="302"/>
        <end position="325"/>
    </location>
</feature>
<sequence length="572" mass="61821">MMAALFVYIMAIPVIMMVKDAVTVQPADGGKTGQGPGELTSYYLWRTLRSPVSVDLFWRPLGNTLSVALVVIFLTLVFGTFLAILVQKTNIFGRKWFATALVIPYVLPSWTFALAWQTIFTNRTTGGQSGWLENAGLNPPDWLAYGRIPMIIIFTLHYGPLVFLLISNSLARIDSRNEEAALNMGANRLTVLWKITLPLLRPAILSASTLVLAKTIGEFGAAYVIGLPVNFSVLSTSLYQSINTRQTGVAAVLAGALILIGAIGLFADYLFLRNARKYITITGKGNSSRVNPLGTWRIPATVLVGVTFAIAVLLPLGTLLLSTIMRFPGNFELSNFTLDYWIGTNLPTQAFRDGLLINSKLWSALWNTIWVAAIAAAAAALMGMLTGYAVTRTSSSPLANLLKQLAFIPYLVPGISFAVAYLSLFAVQRGPIPPLYGTTFILILILAADEVPFASRSGISSMMQLGKESEEASLNAGASWRRTIGKIVLPIQRSALAAAFVLPFISATQSLSPVIILATPETNLLTTLSMNLVDYGYTHAANGVTLMICLVALLGMMITRKVLKVDMGRGIS</sequence>
<dbReference type="PANTHER" id="PTHR43357">
    <property type="entry name" value="INNER MEMBRANE ABC TRANSPORTER PERMEASE PROTEIN YDCV"/>
    <property type="match status" value="1"/>
</dbReference>
<organism evidence="10 11">
    <name type="scientific">Corynebacterium crudilactis</name>
    <dbReference type="NCBI Taxonomy" id="1652495"/>
    <lineage>
        <taxon>Bacteria</taxon>
        <taxon>Bacillati</taxon>
        <taxon>Actinomycetota</taxon>
        <taxon>Actinomycetes</taxon>
        <taxon>Mycobacteriales</taxon>
        <taxon>Corynebacteriaceae</taxon>
        <taxon>Corynebacterium</taxon>
    </lineage>
</organism>
<feature type="transmembrane region" description="Helical" evidence="8">
    <location>
        <begin position="65"/>
        <end position="84"/>
    </location>
</feature>
<dbReference type="GO" id="GO:0055085">
    <property type="term" value="P:transmembrane transport"/>
    <property type="evidence" value="ECO:0007669"/>
    <property type="project" value="InterPro"/>
</dbReference>
<feature type="transmembrane region" description="Helical" evidence="8">
    <location>
        <begin position="142"/>
        <end position="166"/>
    </location>
</feature>
<keyword evidence="5 8" id="KW-0812">Transmembrane</keyword>
<dbReference type="AlphaFoldDB" id="A0A172QWY4"/>
<feature type="transmembrane region" description="Helical" evidence="8">
    <location>
        <begin position="96"/>
        <end position="116"/>
    </location>
</feature>
<keyword evidence="7 8" id="KW-0472">Membrane</keyword>
<dbReference type="SUPFAM" id="SSF161098">
    <property type="entry name" value="MetI-like"/>
    <property type="match status" value="2"/>
</dbReference>
<dbReference type="KEGG" id="ccjz:ccrud_00900"/>
<dbReference type="EMBL" id="CP015622">
    <property type="protein sequence ID" value="ANE05217.1"/>
    <property type="molecule type" value="Genomic_DNA"/>
</dbReference>
<evidence type="ECO:0000256" key="5">
    <source>
        <dbReference type="ARBA" id="ARBA00022692"/>
    </source>
</evidence>
<keyword evidence="6 8" id="KW-1133">Transmembrane helix</keyword>
<keyword evidence="3" id="KW-1003">Cell membrane</keyword>
<feature type="transmembrane region" description="Helical" evidence="8">
    <location>
        <begin position="539"/>
        <end position="559"/>
    </location>
</feature>
<evidence type="ECO:0000256" key="4">
    <source>
        <dbReference type="ARBA" id="ARBA00022519"/>
    </source>
</evidence>
<dbReference type="PANTHER" id="PTHR43357:SF4">
    <property type="entry name" value="INNER MEMBRANE ABC TRANSPORTER PERMEASE PROTEIN YDCV"/>
    <property type="match status" value="1"/>
</dbReference>
<evidence type="ECO:0000256" key="6">
    <source>
        <dbReference type="ARBA" id="ARBA00022989"/>
    </source>
</evidence>
<feature type="transmembrane region" description="Helical" evidence="8">
    <location>
        <begin position="402"/>
        <end position="423"/>
    </location>
</feature>
<evidence type="ECO:0000313" key="11">
    <source>
        <dbReference type="Proteomes" id="UP000076929"/>
    </source>
</evidence>
<dbReference type="Proteomes" id="UP000076929">
    <property type="component" value="Chromosome"/>
</dbReference>
<feature type="transmembrane region" description="Helical" evidence="8">
    <location>
        <begin position="495"/>
        <end position="519"/>
    </location>
</feature>
<feature type="domain" description="ABC transmembrane type-1" evidence="9">
    <location>
        <begin position="61"/>
        <end position="271"/>
    </location>
</feature>
<feature type="domain" description="ABC transmembrane type-1" evidence="9">
    <location>
        <begin position="365"/>
        <end position="559"/>
    </location>
</feature>
<dbReference type="GO" id="GO:0005886">
    <property type="term" value="C:plasma membrane"/>
    <property type="evidence" value="ECO:0007669"/>
    <property type="project" value="UniProtKB-SubCell"/>
</dbReference>
<evidence type="ECO:0000256" key="3">
    <source>
        <dbReference type="ARBA" id="ARBA00022475"/>
    </source>
</evidence>
<dbReference type="OrthoDB" id="9774448at2"/>
<evidence type="ECO:0000259" key="9">
    <source>
        <dbReference type="PROSITE" id="PS50928"/>
    </source>
</evidence>
<accession>A0A172QWY4</accession>
<dbReference type="STRING" id="1652495.ccrud_00900"/>
<evidence type="ECO:0000313" key="10">
    <source>
        <dbReference type="EMBL" id="ANE05217.1"/>
    </source>
</evidence>
<proteinExistence type="inferred from homology"/>
<comment type="similarity">
    <text evidence="8">Belongs to the binding-protein-dependent transport system permease family.</text>
</comment>
<keyword evidence="11" id="KW-1185">Reference proteome</keyword>
<name>A0A172QWY4_9CORY</name>
<reference evidence="10 11" key="1">
    <citation type="submission" date="2016-05" db="EMBL/GenBank/DDBJ databases">
        <title>Complete genome sequence of Corynebacterium crudilactis, a new Corynebacterium species isolated from raw cow's milk.</title>
        <authorList>
            <person name="Christian R."/>
            <person name="Zimmermann J."/>
            <person name="Lipski A."/>
            <person name="Kalinowski J."/>
        </authorList>
    </citation>
    <scope>NUCLEOTIDE SEQUENCE [LARGE SCALE GENOMIC DNA]</scope>
    <source>
        <strain evidence="10 11">JZ16</strain>
    </source>
</reference>
<dbReference type="InterPro" id="IPR035906">
    <property type="entry name" value="MetI-like_sf"/>
</dbReference>
<evidence type="ECO:0000256" key="7">
    <source>
        <dbReference type="ARBA" id="ARBA00023136"/>
    </source>
</evidence>
<keyword evidence="2 8" id="KW-0813">Transport</keyword>
<dbReference type="PROSITE" id="PS50928">
    <property type="entry name" value="ABC_TM1"/>
    <property type="match status" value="2"/>
</dbReference>
<evidence type="ECO:0000256" key="1">
    <source>
        <dbReference type="ARBA" id="ARBA00004429"/>
    </source>
</evidence>
<gene>
    <name evidence="10" type="ORF">ccrud_00900</name>
</gene>
<keyword evidence="4" id="KW-0997">Cell inner membrane</keyword>
<comment type="subcellular location">
    <subcellularLocation>
        <location evidence="1">Cell inner membrane</location>
        <topology evidence="1">Multi-pass membrane protein</topology>
    </subcellularLocation>
    <subcellularLocation>
        <location evidence="8">Cell membrane</location>
        <topology evidence="8">Multi-pass membrane protein</topology>
    </subcellularLocation>
</comment>
<dbReference type="InterPro" id="IPR000515">
    <property type="entry name" value="MetI-like"/>
</dbReference>
<feature type="transmembrane region" description="Helical" evidence="8">
    <location>
        <begin position="369"/>
        <end position="390"/>
    </location>
</feature>
<dbReference type="CDD" id="cd06261">
    <property type="entry name" value="TM_PBP2"/>
    <property type="match status" value="2"/>
</dbReference>
<feature type="transmembrane region" description="Helical" evidence="8">
    <location>
        <begin position="249"/>
        <end position="272"/>
    </location>
</feature>
<evidence type="ECO:0000256" key="8">
    <source>
        <dbReference type="RuleBase" id="RU363032"/>
    </source>
</evidence>
<evidence type="ECO:0000256" key="2">
    <source>
        <dbReference type="ARBA" id="ARBA00022448"/>
    </source>
</evidence>
<dbReference type="Gene3D" id="1.10.3720.10">
    <property type="entry name" value="MetI-like"/>
    <property type="match status" value="2"/>
</dbReference>
<dbReference type="Pfam" id="PF00528">
    <property type="entry name" value="BPD_transp_1"/>
    <property type="match status" value="1"/>
</dbReference>